<dbReference type="EMBL" id="QFLI01000001">
    <property type="protein sequence ID" value="PXY03068.1"/>
    <property type="molecule type" value="Genomic_DNA"/>
</dbReference>
<protein>
    <submittedName>
        <fullName evidence="1">Uncharacterized protein</fullName>
    </submittedName>
</protein>
<accession>A0A2V4A3H6</accession>
<proteinExistence type="predicted"/>
<dbReference type="OrthoDB" id="1444684at2"/>
<dbReference type="Proteomes" id="UP000248079">
    <property type="component" value="Unassembled WGS sequence"/>
</dbReference>
<dbReference type="RefSeq" id="WP_110359224.1">
    <property type="nucleotide sequence ID" value="NZ_QFLI01000001.1"/>
</dbReference>
<sequence length="126" mass="14180">MGKKILISLGIIVLIVILFIAGVNALGYHIFSRTDCEFFNIDNIELRTGINIPAIVDSDCKSNGKIKEASFSIDTSKVDLKAYSLKNNFVCKDSVYLNEWETDKTKWVATLNQESGILKIKIEYKD</sequence>
<comment type="caution">
    <text evidence="1">The sequence shown here is derived from an EMBL/GenBank/DDBJ whole genome shotgun (WGS) entry which is preliminary data.</text>
</comment>
<reference evidence="1 2" key="1">
    <citation type="submission" date="2018-05" db="EMBL/GenBank/DDBJ databases">
        <title>Marinifilum breve JC075T sp. nov., a marine bacterium isolated from Yongle Blue Hole in the South China Sea.</title>
        <authorList>
            <person name="Fu T."/>
        </authorList>
    </citation>
    <scope>NUCLEOTIDE SEQUENCE [LARGE SCALE GENOMIC DNA]</scope>
    <source>
        <strain evidence="1 2">JC075</strain>
    </source>
</reference>
<evidence type="ECO:0000313" key="2">
    <source>
        <dbReference type="Proteomes" id="UP000248079"/>
    </source>
</evidence>
<gene>
    <name evidence="1" type="ORF">DF185_02965</name>
</gene>
<organism evidence="1 2">
    <name type="scientific">Marinifilum breve</name>
    <dbReference type="NCBI Taxonomy" id="2184082"/>
    <lineage>
        <taxon>Bacteria</taxon>
        <taxon>Pseudomonadati</taxon>
        <taxon>Bacteroidota</taxon>
        <taxon>Bacteroidia</taxon>
        <taxon>Marinilabiliales</taxon>
        <taxon>Marinifilaceae</taxon>
    </lineage>
</organism>
<dbReference type="AlphaFoldDB" id="A0A2V4A3H6"/>
<keyword evidence="2" id="KW-1185">Reference proteome</keyword>
<name>A0A2V4A3H6_9BACT</name>
<evidence type="ECO:0000313" key="1">
    <source>
        <dbReference type="EMBL" id="PXY03068.1"/>
    </source>
</evidence>